<dbReference type="EMBL" id="BAABJZ010000006">
    <property type="protein sequence ID" value="GAA4875125.1"/>
    <property type="molecule type" value="Genomic_DNA"/>
</dbReference>
<gene>
    <name evidence="2" type="ORF">GCM10023333_05400</name>
</gene>
<keyword evidence="3" id="KW-1185">Reference proteome</keyword>
<proteinExistence type="predicted"/>
<name>A0ABP9EC34_9GAMM</name>
<organism evidence="2 3">
    <name type="scientific">Ferrimonas pelagia</name>
    <dbReference type="NCBI Taxonomy" id="1177826"/>
    <lineage>
        <taxon>Bacteria</taxon>
        <taxon>Pseudomonadati</taxon>
        <taxon>Pseudomonadota</taxon>
        <taxon>Gammaproteobacteria</taxon>
        <taxon>Alteromonadales</taxon>
        <taxon>Ferrimonadaceae</taxon>
        <taxon>Ferrimonas</taxon>
    </lineage>
</organism>
<protein>
    <submittedName>
        <fullName evidence="2">Tail fiber protein</fullName>
    </submittedName>
</protein>
<dbReference type="RefSeq" id="WP_345333157.1">
    <property type="nucleotide sequence ID" value="NZ_BAABJZ010000006.1"/>
</dbReference>
<dbReference type="InterPro" id="IPR011083">
    <property type="entry name" value="Phage_tail_collar_dom"/>
</dbReference>
<evidence type="ECO:0000259" key="1">
    <source>
        <dbReference type="Pfam" id="PF07484"/>
    </source>
</evidence>
<accession>A0ABP9EC34</accession>
<feature type="domain" description="Phage tail collar" evidence="1">
    <location>
        <begin position="7"/>
        <end position="63"/>
    </location>
</feature>
<dbReference type="Pfam" id="PF07484">
    <property type="entry name" value="Collar"/>
    <property type="match status" value="1"/>
</dbReference>
<dbReference type="Gene3D" id="3.90.1340.10">
    <property type="entry name" value="Phage tail collar domain"/>
    <property type="match status" value="1"/>
</dbReference>
<dbReference type="Proteomes" id="UP001499988">
    <property type="component" value="Unassembled WGS sequence"/>
</dbReference>
<comment type="caution">
    <text evidence="2">The sequence shown here is derived from an EMBL/GenBank/DDBJ whole genome shotgun (WGS) entry which is preliminary data.</text>
</comment>
<evidence type="ECO:0000313" key="2">
    <source>
        <dbReference type="EMBL" id="GAA4875125.1"/>
    </source>
</evidence>
<evidence type="ECO:0000313" key="3">
    <source>
        <dbReference type="Proteomes" id="UP001499988"/>
    </source>
</evidence>
<sequence>MADPYLGEIRMFAGTFAPLHWAFCNGQLIAISENQALFSLLGTTYGGDGRSSFGLPDMRGRLPMHQGQGPGLSNRIIGQRFGTETVTLTPAEIPPHQHTMAASSEIANSSSPQNAVLAHQVDDTLYTPNGTAIDGSKLMSMADSAVSPTGDNRGHNNLMPSQCLSFIIAMHGVYPSRN</sequence>
<reference evidence="3" key="1">
    <citation type="journal article" date="2019" name="Int. J. Syst. Evol. Microbiol.">
        <title>The Global Catalogue of Microorganisms (GCM) 10K type strain sequencing project: providing services to taxonomists for standard genome sequencing and annotation.</title>
        <authorList>
            <consortium name="The Broad Institute Genomics Platform"/>
            <consortium name="The Broad Institute Genome Sequencing Center for Infectious Disease"/>
            <person name="Wu L."/>
            <person name="Ma J."/>
        </authorList>
    </citation>
    <scope>NUCLEOTIDE SEQUENCE [LARGE SCALE GENOMIC DNA]</scope>
    <source>
        <strain evidence="3">JCM 18401</strain>
    </source>
</reference>
<dbReference type="InterPro" id="IPR037053">
    <property type="entry name" value="Phage_tail_collar_dom_sf"/>
</dbReference>
<dbReference type="SUPFAM" id="SSF88874">
    <property type="entry name" value="Receptor-binding domain of short tail fibre protein gp12"/>
    <property type="match status" value="1"/>
</dbReference>